<evidence type="ECO:0000256" key="1">
    <source>
        <dbReference type="SAM" id="Phobius"/>
    </source>
</evidence>
<feature type="transmembrane region" description="Helical" evidence="1">
    <location>
        <begin position="34"/>
        <end position="57"/>
    </location>
</feature>
<feature type="transmembrane region" description="Helical" evidence="1">
    <location>
        <begin position="92"/>
        <end position="117"/>
    </location>
</feature>
<dbReference type="EMBL" id="FOXQ01000005">
    <property type="protein sequence ID" value="SFQ12250.1"/>
    <property type="molecule type" value="Genomic_DNA"/>
</dbReference>
<evidence type="ECO:0000313" key="3">
    <source>
        <dbReference type="Proteomes" id="UP000199031"/>
    </source>
</evidence>
<evidence type="ECO:0000313" key="2">
    <source>
        <dbReference type="EMBL" id="SFQ12250.1"/>
    </source>
</evidence>
<protein>
    <submittedName>
        <fullName evidence="2">Uncharacterized protein</fullName>
    </submittedName>
</protein>
<keyword evidence="1" id="KW-1133">Transmembrane helix</keyword>
<dbReference type="STRING" id="1465490.SAMN05444277_105250"/>
<keyword evidence="1" id="KW-0472">Membrane</keyword>
<name>A0A1I5VXU1_9BACT</name>
<sequence length="200" mass="23286">MIENPENNFSPQQSLQLIESMINRAKDKYAEDGFMYLLWGWLVFACSIMQFVLLHVFGYTYHYIVWLATIPVFIYQAYYVKKKRRRQKAVTYADSIISYVWITFAIVIFLLCFLVGPLTSGEYYTHIVHILLAIYGMPVFLTGVVIKFKPLIYGGIACWVLCILSTFIKVYDYQFLCVPAAMLAAWIIPGYLLRAKYKSQ</sequence>
<feature type="transmembrane region" description="Helical" evidence="1">
    <location>
        <begin position="123"/>
        <end position="144"/>
    </location>
</feature>
<organism evidence="2 3">
    <name type="scientific">Parafilimonas terrae</name>
    <dbReference type="NCBI Taxonomy" id="1465490"/>
    <lineage>
        <taxon>Bacteria</taxon>
        <taxon>Pseudomonadati</taxon>
        <taxon>Bacteroidota</taxon>
        <taxon>Chitinophagia</taxon>
        <taxon>Chitinophagales</taxon>
        <taxon>Chitinophagaceae</taxon>
        <taxon>Parafilimonas</taxon>
    </lineage>
</organism>
<feature type="transmembrane region" description="Helical" evidence="1">
    <location>
        <begin position="63"/>
        <end position="80"/>
    </location>
</feature>
<proteinExistence type="predicted"/>
<keyword evidence="3" id="KW-1185">Reference proteome</keyword>
<dbReference type="AlphaFoldDB" id="A0A1I5VXU1"/>
<feature type="transmembrane region" description="Helical" evidence="1">
    <location>
        <begin position="151"/>
        <end position="167"/>
    </location>
</feature>
<feature type="transmembrane region" description="Helical" evidence="1">
    <location>
        <begin position="173"/>
        <end position="193"/>
    </location>
</feature>
<reference evidence="2 3" key="1">
    <citation type="submission" date="2016-10" db="EMBL/GenBank/DDBJ databases">
        <authorList>
            <person name="de Groot N.N."/>
        </authorList>
    </citation>
    <scope>NUCLEOTIDE SEQUENCE [LARGE SCALE GENOMIC DNA]</scope>
    <source>
        <strain evidence="2 3">DSM 28286</strain>
    </source>
</reference>
<gene>
    <name evidence="2" type="ORF">SAMN05444277_105250</name>
</gene>
<dbReference type="OrthoDB" id="670335at2"/>
<dbReference type="RefSeq" id="WP_090658126.1">
    <property type="nucleotide sequence ID" value="NZ_FOXQ01000005.1"/>
</dbReference>
<accession>A0A1I5VXU1</accession>
<dbReference type="Proteomes" id="UP000199031">
    <property type="component" value="Unassembled WGS sequence"/>
</dbReference>
<keyword evidence="1" id="KW-0812">Transmembrane</keyword>